<evidence type="ECO:0000256" key="3">
    <source>
        <dbReference type="ARBA" id="ARBA00022448"/>
    </source>
</evidence>
<comment type="caution">
    <text evidence="8">The sequence shown here is derived from an EMBL/GenBank/DDBJ whole genome shotgun (WGS) entry which is preliminary data.</text>
</comment>
<dbReference type="InterPro" id="IPR006127">
    <property type="entry name" value="ZnuA-like"/>
</dbReference>
<organism evidence="8 9">
    <name type="scientific">Inquilinus limosus MP06</name>
    <dbReference type="NCBI Taxonomy" id="1398085"/>
    <lineage>
        <taxon>Bacteria</taxon>
        <taxon>Pseudomonadati</taxon>
        <taxon>Pseudomonadota</taxon>
        <taxon>Alphaproteobacteria</taxon>
        <taxon>Rhodospirillales</taxon>
        <taxon>Rhodospirillaceae</taxon>
        <taxon>Inquilinus</taxon>
    </lineage>
</organism>
<dbReference type="GO" id="GO:0030001">
    <property type="term" value="P:metal ion transport"/>
    <property type="evidence" value="ECO:0007669"/>
    <property type="project" value="InterPro"/>
</dbReference>
<evidence type="ECO:0000256" key="4">
    <source>
        <dbReference type="ARBA" id="ARBA00022723"/>
    </source>
</evidence>
<evidence type="ECO:0000256" key="5">
    <source>
        <dbReference type="ARBA" id="ARBA00022729"/>
    </source>
</evidence>
<dbReference type="InterPro" id="IPR006129">
    <property type="entry name" value="AdhesinB"/>
</dbReference>
<feature type="chain" id="PRO_5001968327" evidence="7">
    <location>
        <begin position="24"/>
        <end position="297"/>
    </location>
</feature>
<dbReference type="Gene3D" id="3.40.50.1980">
    <property type="entry name" value="Nitrogenase molybdenum iron protein domain"/>
    <property type="match status" value="2"/>
</dbReference>
<evidence type="ECO:0000256" key="6">
    <source>
        <dbReference type="RuleBase" id="RU003512"/>
    </source>
</evidence>
<dbReference type="PANTHER" id="PTHR42953:SF1">
    <property type="entry name" value="METAL-BINDING PROTEIN HI_0362-RELATED"/>
    <property type="match status" value="1"/>
</dbReference>
<keyword evidence="5 7" id="KW-0732">Signal</keyword>
<sequence>MRIPFRAGLIGLSLVVLSLPAAAAEKLQVVASITVLADIAKQVGGDNVEVRSLVGPNGDAHVYEPTPQDAQAVTKAGLVVVNGLELEGWMDRLVAASGSKATIVVATEGVPTRKMDEDGQEITDPHAWNSAANGAIYAANIAKALAAADPAHAAAYQANGAKYEAELKDLDAWAKREVATIPAAKRKVITSHDAFGYLGAAYGIEFHAPVGFSTESEASAGDIAKLIDQIKREHIKAVFIENATDPRLVQQVAKASGAEMGGELYAEALSTADGPASTYAKMFQYNISSLVAGMKQN</sequence>
<evidence type="ECO:0000313" key="8">
    <source>
        <dbReference type="EMBL" id="KGM31637.1"/>
    </source>
</evidence>
<dbReference type="GO" id="GO:0030313">
    <property type="term" value="C:cell envelope"/>
    <property type="evidence" value="ECO:0007669"/>
    <property type="project" value="UniProtKB-SubCell"/>
</dbReference>
<keyword evidence="4" id="KW-0479">Metal-binding</keyword>
<accession>A0A0A0D3J5</accession>
<dbReference type="PANTHER" id="PTHR42953">
    <property type="entry name" value="HIGH-AFFINITY ZINC UPTAKE SYSTEM PROTEIN ZNUA-RELATED"/>
    <property type="match status" value="1"/>
</dbReference>
<keyword evidence="3 6" id="KW-0813">Transport</keyword>
<dbReference type="GO" id="GO:0046872">
    <property type="term" value="F:metal ion binding"/>
    <property type="evidence" value="ECO:0007669"/>
    <property type="project" value="UniProtKB-KW"/>
</dbReference>
<evidence type="ECO:0000313" key="9">
    <source>
        <dbReference type="Proteomes" id="UP000029995"/>
    </source>
</evidence>
<reference evidence="8 9" key="1">
    <citation type="submission" date="2014-01" db="EMBL/GenBank/DDBJ databases">
        <title>Genome sequence determination for a cystic fibrosis isolate, Inquilinus limosus.</title>
        <authorList>
            <person name="Pino M."/>
            <person name="Di Conza J."/>
            <person name="Gutkind G."/>
        </authorList>
    </citation>
    <scope>NUCLEOTIDE SEQUENCE [LARGE SCALE GENOMIC DNA]</scope>
    <source>
        <strain evidence="8 9">MP06</strain>
    </source>
</reference>
<dbReference type="OrthoDB" id="9793396at2"/>
<dbReference type="InterPro" id="IPR006128">
    <property type="entry name" value="Lipoprotein_PsaA-like"/>
</dbReference>
<dbReference type="Pfam" id="PF01297">
    <property type="entry name" value="ZnuA"/>
    <property type="match status" value="1"/>
</dbReference>
<dbReference type="SUPFAM" id="SSF53807">
    <property type="entry name" value="Helical backbone' metal receptor"/>
    <property type="match status" value="1"/>
</dbReference>
<protein>
    <submittedName>
        <fullName evidence="8">Metal ABC transporter substrate-binding protein</fullName>
    </submittedName>
</protein>
<evidence type="ECO:0000256" key="1">
    <source>
        <dbReference type="ARBA" id="ARBA00004196"/>
    </source>
</evidence>
<evidence type="ECO:0000256" key="2">
    <source>
        <dbReference type="ARBA" id="ARBA00011028"/>
    </source>
</evidence>
<dbReference type="AlphaFoldDB" id="A0A0A0D3J5"/>
<gene>
    <name evidence="8" type="ORF">P409_26035</name>
</gene>
<dbReference type="InterPro" id="IPR050492">
    <property type="entry name" value="Bact_metal-bind_prot9"/>
</dbReference>
<dbReference type="EMBL" id="JANX01000466">
    <property type="protein sequence ID" value="KGM31637.1"/>
    <property type="molecule type" value="Genomic_DNA"/>
</dbReference>
<evidence type="ECO:0000256" key="7">
    <source>
        <dbReference type="SAM" id="SignalP"/>
    </source>
</evidence>
<dbReference type="RefSeq" id="WP_034845295.1">
    <property type="nucleotide sequence ID" value="NZ_JANX01000466.1"/>
</dbReference>
<proteinExistence type="inferred from homology"/>
<name>A0A0A0D3J5_9PROT</name>
<dbReference type="PRINTS" id="PR00690">
    <property type="entry name" value="ADHESNFAMILY"/>
</dbReference>
<dbReference type="PRINTS" id="PR00691">
    <property type="entry name" value="ADHESINB"/>
</dbReference>
<comment type="similarity">
    <text evidence="2 6">Belongs to the bacterial solute-binding protein 9 family.</text>
</comment>
<dbReference type="GO" id="GO:0007155">
    <property type="term" value="P:cell adhesion"/>
    <property type="evidence" value="ECO:0007669"/>
    <property type="project" value="InterPro"/>
</dbReference>
<feature type="signal peptide" evidence="7">
    <location>
        <begin position="1"/>
        <end position="23"/>
    </location>
</feature>
<comment type="subcellular location">
    <subcellularLocation>
        <location evidence="1">Cell envelope</location>
    </subcellularLocation>
</comment>
<dbReference type="Proteomes" id="UP000029995">
    <property type="component" value="Unassembled WGS sequence"/>
</dbReference>